<keyword evidence="4 5" id="KW-0472">Membrane</keyword>
<evidence type="ECO:0000256" key="1">
    <source>
        <dbReference type="ARBA" id="ARBA00004141"/>
    </source>
</evidence>
<evidence type="ECO:0000313" key="7">
    <source>
        <dbReference type="EMBL" id="GEO34125.1"/>
    </source>
</evidence>
<organism evidence="7 8">
    <name type="scientific">Cellulomonas aerilata</name>
    <dbReference type="NCBI Taxonomy" id="515326"/>
    <lineage>
        <taxon>Bacteria</taxon>
        <taxon>Bacillati</taxon>
        <taxon>Actinomycetota</taxon>
        <taxon>Actinomycetes</taxon>
        <taxon>Micrococcales</taxon>
        <taxon>Cellulomonadaceae</taxon>
        <taxon>Cellulomonas</taxon>
    </lineage>
</organism>
<name>A0A512DCE4_9CELL</name>
<feature type="domain" description="O-antigen ligase-related" evidence="6">
    <location>
        <begin position="191"/>
        <end position="315"/>
    </location>
</feature>
<gene>
    <name evidence="7" type="ORF">CAE01nite_18500</name>
</gene>
<evidence type="ECO:0000256" key="4">
    <source>
        <dbReference type="ARBA" id="ARBA00023136"/>
    </source>
</evidence>
<evidence type="ECO:0000256" key="5">
    <source>
        <dbReference type="SAM" id="Phobius"/>
    </source>
</evidence>
<keyword evidence="8" id="KW-1185">Reference proteome</keyword>
<dbReference type="InterPro" id="IPR051533">
    <property type="entry name" value="WaaL-like"/>
</dbReference>
<dbReference type="AlphaFoldDB" id="A0A512DCE4"/>
<feature type="transmembrane region" description="Helical" evidence="5">
    <location>
        <begin position="339"/>
        <end position="357"/>
    </location>
</feature>
<reference evidence="7 8" key="1">
    <citation type="submission" date="2019-07" db="EMBL/GenBank/DDBJ databases">
        <title>Whole genome shotgun sequence of Cellulomonas aerilata NBRC 106308.</title>
        <authorList>
            <person name="Hosoyama A."/>
            <person name="Uohara A."/>
            <person name="Ohji S."/>
            <person name="Ichikawa N."/>
        </authorList>
    </citation>
    <scope>NUCLEOTIDE SEQUENCE [LARGE SCALE GENOMIC DNA]</scope>
    <source>
        <strain evidence="7 8">NBRC 106308</strain>
    </source>
</reference>
<accession>A0A512DCE4</accession>
<evidence type="ECO:0000313" key="8">
    <source>
        <dbReference type="Proteomes" id="UP000321181"/>
    </source>
</evidence>
<dbReference type="Proteomes" id="UP000321181">
    <property type="component" value="Unassembled WGS sequence"/>
</dbReference>
<proteinExistence type="predicted"/>
<dbReference type="EMBL" id="BJYY01000013">
    <property type="protein sequence ID" value="GEO34125.1"/>
    <property type="molecule type" value="Genomic_DNA"/>
</dbReference>
<feature type="transmembrane region" description="Helical" evidence="5">
    <location>
        <begin position="266"/>
        <end position="286"/>
    </location>
</feature>
<evidence type="ECO:0000259" key="6">
    <source>
        <dbReference type="Pfam" id="PF04932"/>
    </source>
</evidence>
<feature type="transmembrane region" description="Helical" evidence="5">
    <location>
        <begin position="193"/>
        <end position="220"/>
    </location>
</feature>
<feature type="transmembrane region" description="Helical" evidence="5">
    <location>
        <begin position="232"/>
        <end position="254"/>
    </location>
</feature>
<dbReference type="GO" id="GO:0016020">
    <property type="term" value="C:membrane"/>
    <property type="evidence" value="ECO:0007669"/>
    <property type="project" value="UniProtKB-SubCell"/>
</dbReference>
<sequence length="384" mass="39878">MLLLGGWAFLLPVQLVSPLGLRVAPSDLLLLAYLGLRLPWLRRVPEAWSPWTHALTGALAVGLLVSLVRVGSVTSYALVQKGLGFGLLLLIYLCVVDAVRTWSDARWLLRAFLWGVLLHAAVALAAFGLAASGVAEVPLVNQPFPRARLAGLLVDPNAFGGLVALGLALHLMTVASSVPLLRGAAARSAGFVLPLALVLTFSRSAWIGFAVALVVAGAVAPRVAAVALVRTVAPLAVVLPVVVLTLVPDAAALVSRPDQVGARLSLAAGAVDDFVAYPLLGTGLGVNAATSENIVHNTALWTLAEMGLVGFVAFAGFALANAARMLAAARAVDGADRSLLLALLSAHAAMLGVSTGIEALYQRHWWLVLAVGGALVACSRRERW</sequence>
<feature type="transmembrane region" description="Helical" evidence="5">
    <location>
        <begin position="111"/>
        <end position="135"/>
    </location>
</feature>
<evidence type="ECO:0000256" key="2">
    <source>
        <dbReference type="ARBA" id="ARBA00022692"/>
    </source>
</evidence>
<dbReference type="Pfam" id="PF04932">
    <property type="entry name" value="Wzy_C"/>
    <property type="match status" value="1"/>
</dbReference>
<feature type="transmembrane region" description="Helical" evidence="5">
    <location>
        <begin position="306"/>
        <end position="327"/>
    </location>
</feature>
<protein>
    <recommendedName>
        <fullName evidence="6">O-antigen ligase-related domain-containing protein</fullName>
    </recommendedName>
</protein>
<feature type="transmembrane region" description="Helical" evidence="5">
    <location>
        <begin position="158"/>
        <end position="181"/>
    </location>
</feature>
<comment type="caution">
    <text evidence="7">The sequence shown here is derived from an EMBL/GenBank/DDBJ whole genome shotgun (WGS) entry which is preliminary data.</text>
</comment>
<dbReference type="PANTHER" id="PTHR37422">
    <property type="entry name" value="TEICHURONIC ACID BIOSYNTHESIS PROTEIN TUAE"/>
    <property type="match status" value="1"/>
</dbReference>
<keyword evidence="3 5" id="KW-1133">Transmembrane helix</keyword>
<evidence type="ECO:0000256" key="3">
    <source>
        <dbReference type="ARBA" id="ARBA00022989"/>
    </source>
</evidence>
<feature type="transmembrane region" description="Helical" evidence="5">
    <location>
        <begin position="82"/>
        <end position="99"/>
    </location>
</feature>
<comment type="subcellular location">
    <subcellularLocation>
        <location evidence="1">Membrane</location>
        <topology evidence="1">Multi-pass membrane protein</topology>
    </subcellularLocation>
</comment>
<dbReference type="InterPro" id="IPR007016">
    <property type="entry name" value="O-antigen_ligase-rel_domated"/>
</dbReference>
<keyword evidence="2 5" id="KW-0812">Transmembrane</keyword>
<feature type="transmembrane region" description="Helical" evidence="5">
    <location>
        <begin position="51"/>
        <end position="70"/>
    </location>
</feature>
<dbReference type="PANTHER" id="PTHR37422:SF13">
    <property type="entry name" value="LIPOPOLYSACCHARIDE BIOSYNTHESIS PROTEIN PA4999-RELATED"/>
    <property type="match status" value="1"/>
</dbReference>